<protein>
    <submittedName>
        <fullName evidence="1">Uncharacterized protein</fullName>
    </submittedName>
</protein>
<proteinExistence type="predicted"/>
<accession>A0A6C0CIR8</accession>
<evidence type="ECO:0000313" key="1">
    <source>
        <dbReference type="EMBL" id="QHT03554.1"/>
    </source>
</evidence>
<organism evidence="1">
    <name type="scientific">viral metagenome</name>
    <dbReference type="NCBI Taxonomy" id="1070528"/>
    <lineage>
        <taxon>unclassified sequences</taxon>
        <taxon>metagenomes</taxon>
        <taxon>organismal metagenomes</taxon>
    </lineage>
</organism>
<name>A0A6C0CIR8_9ZZZZ</name>
<sequence length="190" mass="22176">MDFIVYAEILKLGKELGFLKTTPKGIVEFYLYARGVAIKEKWWSVHGLRCLCGNEDCDVCTNWKKFLKHGKCMRCVKPCETSFDNPYCLTCREFALSETVISYQTIQTIFTDDCSRRKREADFKWLLLLPQVVDSNEWECVYCLGQSREHISQNRVVKNDIAIGGKWFRLCTDCLSTQYDYQMMTSFSSL</sequence>
<reference evidence="1" key="1">
    <citation type="journal article" date="2020" name="Nature">
        <title>Giant virus diversity and host interactions through global metagenomics.</title>
        <authorList>
            <person name="Schulz F."/>
            <person name="Roux S."/>
            <person name="Paez-Espino D."/>
            <person name="Jungbluth S."/>
            <person name="Walsh D.A."/>
            <person name="Denef V.J."/>
            <person name="McMahon K.D."/>
            <person name="Konstantinidis K.T."/>
            <person name="Eloe-Fadrosh E.A."/>
            <person name="Kyrpides N.C."/>
            <person name="Woyke T."/>
        </authorList>
    </citation>
    <scope>NUCLEOTIDE SEQUENCE</scope>
    <source>
        <strain evidence="1">GVMAG-M-3300021079-18</strain>
    </source>
</reference>
<dbReference type="EMBL" id="MN739413">
    <property type="protein sequence ID" value="QHT03554.1"/>
    <property type="molecule type" value="Genomic_DNA"/>
</dbReference>
<dbReference type="AlphaFoldDB" id="A0A6C0CIR8"/>